<reference evidence="2 3" key="1">
    <citation type="journal article" date="2018" name="Mol. Biol. Evol.">
        <title>Broad Genomic Sampling Reveals a Smut Pathogenic Ancestry of the Fungal Clade Ustilaginomycotina.</title>
        <authorList>
            <person name="Kijpornyongpan T."/>
            <person name="Mondo S.J."/>
            <person name="Barry K."/>
            <person name="Sandor L."/>
            <person name="Lee J."/>
            <person name="Lipzen A."/>
            <person name="Pangilinan J."/>
            <person name="LaButti K."/>
            <person name="Hainaut M."/>
            <person name="Henrissat B."/>
            <person name="Grigoriev I.V."/>
            <person name="Spatafora J.W."/>
            <person name="Aime M.C."/>
        </authorList>
    </citation>
    <scope>NUCLEOTIDE SEQUENCE [LARGE SCALE GENOMIC DNA]</scope>
    <source>
        <strain evidence="2 3">MCA 5214</strain>
    </source>
</reference>
<feature type="region of interest" description="Disordered" evidence="1">
    <location>
        <begin position="697"/>
        <end position="722"/>
    </location>
</feature>
<feature type="compositionally biased region" description="Basic residues" evidence="1">
    <location>
        <begin position="700"/>
        <end position="711"/>
    </location>
</feature>
<sequence>MDARRGAYIAFHAAMRPTIAGSAPPARRSMATTSAAASSSFAPRPCSSSSSSSPLVTGELSALLFDYFKQKQQRQEQEQANEFASLPAPFSVPPTPVAAPGAAEGIEVASPPYTRQRRFSAIASIDRALHRGDVRHLIKCLRTYDATAKVSRSSLLPSRSSSFSNQVPSADDLVRWTYQVRDLLKSGGIQSRAPISSGHSSAMSCASTCTDAATLASFALANIFDAHHALGYAPEEGMISVLLSVLAHSMFSVRDYDEVVQLAFQAYREGQVGEREELPRAMLSAAIVGYGRLGSPGSGEWLLARCAHACAKGEPLQHAALDLPLDGGWTRDHAIWCALVRSRCLAGDMAGAQRWLGLYRDIYHDGSLPLEARPGKLHDKVYLTLMVGFLQAEPAVRCDEAEVHATRVQRRGLDVETERNVRSIVATMRSDSVRPSTAMLNFLIGFERRCEPAASSVASHRICTLARLVEEGKQPRANQWDGHKFQTAFEDLGVDAASSPSQDKHTLRWLLTSLAQLHNRALWKKRVEEASHSDSPSGAAGTGRYYPAPTPRPTRYLRSATTLRSAFWAALRCAHSAQDLATALFVLSSYKVWGYGHVLDVLPDAENGEQQQLAPGHISEAEVRQYLTAQGYAAARIDLNSSPSTKKTAIQRLLEEALLERLELSLDSALPPSVQRRRTQERKEALAAALSQVEDELIHARKKSKERRRERRRVERQARQTR</sequence>
<feature type="compositionally biased region" description="Low complexity" evidence="1">
    <location>
        <begin position="25"/>
        <end position="54"/>
    </location>
</feature>
<keyword evidence="3" id="KW-1185">Reference proteome</keyword>
<gene>
    <name evidence="2" type="ORF">BDZ90DRAFT_67161</name>
</gene>
<proteinExistence type="predicted"/>
<evidence type="ECO:0000256" key="1">
    <source>
        <dbReference type="SAM" id="MobiDB-lite"/>
    </source>
</evidence>
<dbReference type="RefSeq" id="XP_025360127.1">
    <property type="nucleotide sequence ID" value="XM_025509768.1"/>
</dbReference>
<evidence type="ECO:0000313" key="3">
    <source>
        <dbReference type="Proteomes" id="UP000245884"/>
    </source>
</evidence>
<name>A0A316UQW0_9BASI</name>
<feature type="region of interest" description="Disordered" evidence="1">
    <location>
        <begin position="528"/>
        <end position="548"/>
    </location>
</feature>
<accession>A0A316UQW0</accession>
<dbReference type="Proteomes" id="UP000245884">
    <property type="component" value="Unassembled WGS sequence"/>
</dbReference>
<evidence type="ECO:0000313" key="2">
    <source>
        <dbReference type="EMBL" id="PWN25515.1"/>
    </source>
</evidence>
<dbReference type="GeneID" id="37031591"/>
<feature type="region of interest" description="Disordered" evidence="1">
    <location>
        <begin position="20"/>
        <end position="54"/>
    </location>
</feature>
<dbReference type="EMBL" id="KZ819675">
    <property type="protein sequence ID" value="PWN25515.1"/>
    <property type="molecule type" value="Genomic_DNA"/>
</dbReference>
<feature type="compositionally biased region" description="Basic and acidic residues" evidence="1">
    <location>
        <begin position="712"/>
        <end position="722"/>
    </location>
</feature>
<organism evidence="2 3">
    <name type="scientific">Jaminaea rosea</name>
    <dbReference type="NCBI Taxonomy" id="1569628"/>
    <lineage>
        <taxon>Eukaryota</taxon>
        <taxon>Fungi</taxon>
        <taxon>Dikarya</taxon>
        <taxon>Basidiomycota</taxon>
        <taxon>Ustilaginomycotina</taxon>
        <taxon>Exobasidiomycetes</taxon>
        <taxon>Microstromatales</taxon>
        <taxon>Microstromatales incertae sedis</taxon>
        <taxon>Jaminaea</taxon>
    </lineage>
</organism>
<dbReference type="AlphaFoldDB" id="A0A316UQW0"/>
<protein>
    <submittedName>
        <fullName evidence="2">Uncharacterized protein</fullName>
    </submittedName>
</protein>